<evidence type="ECO:0000313" key="2">
    <source>
        <dbReference type="Proteomes" id="UP000054564"/>
    </source>
</evidence>
<proteinExistence type="predicted"/>
<accession>A0A0L0UWC8</accession>
<comment type="caution">
    <text evidence="1">The sequence shown here is derived from an EMBL/GenBank/DDBJ whole genome shotgun (WGS) entry which is preliminary data.</text>
</comment>
<dbReference type="EMBL" id="AJIL01000208">
    <property type="protein sequence ID" value="KNE91357.1"/>
    <property type="molecule type" value="Genomic_DNA"/>
</dbReference>
<organism evidence="1 2">
    <name type="scientific">Puccinia striiformis f. sp. tritici PST-78</name>
    <dbReference type="NCBI Taxonomy" id="1165861"/>
    <lineage>
        <taxon>Eukaryota</taxon>
        <taxon>Fungi</taxon>
        <taxon>Dikarya</taxon>
        <taxon>Basidiomycota</taxon>
        <taxon>Pucciniomycotina</taxon>
        <taxon>Pucciniomycetes</taxon>
        <taxon>Pucciniales</taxon>
        <taxon>Pucciniaceae</taxon>
        <taxon>Puccinia</taxon>
    </lineage>
</organism>
<dbReference type="AlphaFoldDB" id="A0A0L0UWC8"/>
<gene>
    <name evidence="1" type="ORF">PSTG_15222</name>
</gene>
<evidence type="ECO:0000313" key="1">
    <source>
        <dbReference type="EMBL" id="KNE91357.1"/>
    </source>
</evidence>
<sequence length="173" mass="20124">MNREESKYVTVCRRMVKAMERQSVYKNKKYLAAVADEVPYTQILANLAYMASPCHSKHWIVLPWHGQLMADVFQLPVIHISKHIMLTYLPLSHGPTNEAPLFLMYEGKYLYNAFWFSGSIYPAPPILRTWFKWPSNVARDWEAVIQLNQEECDWEFPAIPGVTANVRDDSSKE</sequence>
<keyword evidence="2" id="KW-1185">Reference proteome</keyword>
<dbReference type="Proteomes" id="UP000054564">
    <property type="component" value="Unassembled WGS sequence"/>
</dbReference>
<name>A0A0L0UWC8_9BASI</name>
<protein>
    <submittedName>
        <fullName evidence="1">Uncharacterized protein</fullName>
    </submittedName>
</protein>
<reference evidence="2" key="1">
    <citation type="submission" date="2014-03" db="EMBL/GenBank/DDBJ databases">
        <title>The Genome Sequence of Puccinia striiformis f. sp. tritici PST-78.</title>
        <authorList>
            <consortium name="The Broad Institute Genome Sequencing Platform"/>
            <person name="Cuomo C."/>
            <person name="Hulbert S."/>
            <person name="Chen X."/>
            <person name="Walker B."/>
            <person name="Young S.K."/>
            <person name="Zeng Q."/>
            <person name="Gargeya S."/>
            <person name="Fitzgerald M."/>
            <person name="Haas B."/>
            <person name="Abouelleil A."/>
            <person name="Alvarado L."/>
            <person name="Arachchi H.M."/>
            <person name="Berlin A.M."/>
            <person name="Chapman S.B."/>
            <person name="Goldberg J."/>
            <person name="Griggs A."/>
            <person name="Gujja S."/>
            <person name="Hansen M."/>
            <person name="Howarth C."/>
            <person name="Imamovic A."/>
            <person name="Larimer J."/>
            <person name="McCowan C."/>
            <person name="Montmayeur A."/>
            <person name="Murphy C."/>
            <person name="Neiman D."/>
            <person name="Pearson M."/>
            <person name="Priest M."/>
            <person name="Roberts A."/>
            <person name="Saif S."/>
            <person name="Shea T."/>
            <person name="Sisk P."/>
            <person name="Sykes S."/>
            <person name="Wortman J."/>
            <person name="Nusbaum C."/>
            <person name="Birren B."/>
        </authorList>
    </citation>
    <scope>NUCLEOTIDE SEQUENCE [LARGE SCALE GENOMIC DNA]</scope>
    <source>
        <strain evidence="2">race PST-78</strain>
    </source>
</reference>